<evidence type="ECO:0000313" key="2">
    <source>
        <dbReference type="Proteomes" id="UP000178017"/>
    </source>
</evidence>
<dbReference type="AlphaFoldDB" id="A0A1F5MJW6"/>
<organism evidence="1 2">
    <name type="scientific">Candidatus Daviesbacteria bacterium RIFCSPLOWO2_01_FULL_40_24</name>
    <dbReference type="NCBI Taxonomy" id="1797787"/>
    <lineage>
        <taxon>Bacteria</taxon>
        <taxon>Candidatus Daviesiibacteriota</taxon>
    </lineage>
</organism>
<sequence>MISELSSHLRISRRTALVAMTVVPVVTLLAGCIPAEKEPDRLVNTELGQWRFWGKRAENGALDYSTGEYTFEFPKRSLLIPRTYPNHVRVAFMEYYSIIEIVRLNNKEMHFIGAFLPQDTSKTYISQWSHWDKDPDYTRANKIRVTWKNMMFDRIVWNNTTIVDRSL</sequence>
<name>A0A1F5MJW6_9BACT</name>
<reference evidence="1 2" key="1">
    <citation type="journal article" date="2016" name="Nat. Commun.">
        <title>Thousands of microbial genomes shed light on interconnected biogeochemical processes in an aquifer system.</title>
        <authorList>
            <person name="Anantharaman K."/>
            <person name="Brown C.T."/>
            <person name="Hug L.A."/>
            <person name="Sharon I."/>
            <person name="Castelle C.J."/>
            <person name="Probst A.J."/>
            <person name="Thomas B.C."/>
            <person name="Singh A."/>
            <person name="Wilkins M.J."/>
            <person name="Karaoz U."/>
            <person name="Brodie E.L."/>
            <person name="Williams K.H."/>
            <person name="Hubbard S.S."/>
            <person name="Banfield J.F."/>
        </authorList>
    </citation>
    <scope>NUCLEOTIDE SEQUENCE [LARGE SCALE GENOMIC DNA]</scope>
</reference>
<proteinExistence type="predicted"/>
<dbReference type="EMBL" id="MFDO01000012">
    <property type="protein sequence ID" value="OGE65664.1"/>
    <property type="molecule type" value="Genomic_DNA"/>
</dbReference>
<dbReference type="Proteomes" id="UP000178017">
    <property type="component" value="Unassembled WGS sequence"/>
</dbReference>
<gene>
    <name evidence="1" type="ORF">A3B49_03660</name>
</gene>
<protein>
    <submittedName>
        <fullName evidence="1">Uncharacterized protein</fullName>
    </submittedName>
</protein>
<comment type="caution">
    <text evidence="1">The sequence shown here is derived from an EMBL/GenBank/DDBJ whole genome shotgun (WGS) entry which is preliminary data.</text>
</comment>
<evidence type="ECO:0000313" key="1">
    <source>
        <dbReference type="EMBL" id="OGE65664.1"/>
    </source>
</evidence>
<accession>A0A1F5MJW6</accession>